<dbReference type="InterPro" id="IPR052337">
    <property type="entry name" value="SAT4-like"/>
</dbReference>
<organism evidence="9 10">
    <name type="scientific">Massarina eburnea CBS 473.64</name>
    <dbReference type="NCBI Taxonomy" id="1395130"/>
    <lineage>
        <taxon>Eukaryota</taxon>
        <taxon>Fungi</taxon>
        <taxon>Dikarya</taxon>
        <taxon>Ascomycota</taxon>
        <taxon>Pezizomycotina</taxon>
        <taxon>Dothideomycetes</taxon>
        <taxon>Pleosporomycetidae</taxon>
        <taxon>Pleosporales</taxon>
        <taxon>Massarineae</taxon>
        <taxon>Massarinaceae</taxon>
        <taxon>Massarina</taxon>
    </lineage>
</organism>
<dbReference type="PANTHER" id="PTHR33048:SF47">
    <property type="entry name" value="INTEGRAL MEMBRANE PROTEIN-RELATED"/>
    <property type="match status" value="1"/>
</dbReference>
<dbReference type="AlphaFoldDB" id="A0A6A6RNH2"/>
<feature type="transmembrane region" description="Helical" evidence="7">
    <location>
        <begin position="61"/>
        <end position="82"/>
    </location>
</feature>
<feature type="transmembrane region" description="Helical" evidence="7">
    <location>
        <begin position="189"/>
        <end position="214"/>
    </location>
</feature>
<dbReference type="Pfam" id="PF20684">
    <property type="entry name" value="Fung_rhodopsin"/>
    <property type="match status" value="1"/>
</dbReference>
<feature type="transmembrane region" description="Helical" evidence="7">
    <location>
        <begin position="268"/>
        <end position="293"/>
    </location>
</feature>
<comment type="similarity">
    <text evidence="5">Belongs to the SAT4 family.</text>
</comment>
<reference evidence="9" key="1">
    <citation type="journal article" date="2020" name="Stud. Mycol.">
        <title>101 Dothideomycetes genomes: a test case for predicting lifestyles and emergence of pathogens.</title>
        <authorList>
            <person name="Haridas S."/>
            <person name="Albert R."/>
            <person name="Binder M."/>
            <person name="Bloem J."/>
            <person name="Labutti K."/>
            <person name="Salamov A."/>
            <person name="Andreopoulos B."/>
            <person name="Baker S."/>
            <person name="Barry K."/>
            <person name="Bills G."/>
            <person name="Bluhm B."/>
            <person name="Cannon C."/>
            <person name="Castanera R."/>
            <person name="Culley D."/>
            <person name="Daum C."/>
            <person name="Ezra D."/>
            <person name="Gonzalez J."/>
            <person name="Henrissat B."/>
            <person name="Kuo A."/>
            <person name="Liang C."/>
            <person name="Lipzen A."/>
            <person name="Lutzoni F."/>
            <person name="Magnuson J."/>
            <person name="Mondo S."/>
            <person name="Nolan M."/>
            <person name="Ohm R."/>
            <person name="Pangilinan J."/>
            <person name="Park H.-J."/>
            <person name="Ramirez L."/>
            <person name="Alfaro M."/>
            <person name="Sun H."/>
            <person name="Tritt A."/>
            <person name="Yoshinaga Y."/>
            <person name="Zwiers L.-H."/>
            <person name="Turgeon B."/>
            <person name="Goodwin S."/>
            <person name="Spatafora J."/>
            <person name="Crous P."/>
            <person name="Grigoriev I."/>
        </authorList>
    </citation>
    <scope>NUCLEOTIDE SEQUENCE</scope>
    <source>
        <strain evidence="9">CBS 473.64</strain>
    </source>
</reference>
<evidence type="ECO:0000313" key="10">
    <source>
        <dbReference type="Proteomes" id="UP000799753"/>
    </source>
</evidence>
<proteinExistence type="inferred from homology"/>
<name>A0A6A6RNH2_9PLEO</name>
<evidence type="ECO:0000256" key="1">
    <source>
        <dbReference type="ARBA" id="ARBA00004141"/>
    </source>
</evidence>
<feature type="transmembrane region" description="Helical" evidence="7">
    <location>
        <begin position="140"/>
        <end position="161"/>
    </location>
</feature>
<evidence type="ECO:0000256" key="4">
    <source>
        <dbReference type="ARBA" id="ARBA00023136"/>
    </source>
</evidence>
<dbReference type="OrthoDB" id="61113at2759"/>
<dbReference type="InterPro" id="IPR049326">
    <property type="entry name" value="Rhodopsin_dom_fungi"/>
</dbReference>
<keyword evidence="2 7" id="KW-0812">Transmembrane</keyword>
<feature type="transmembrane region" description="Helical" evidence="7">
    <location>
        <begin position="226"/>
        <end position="248"/>
    </location>
</feature>
<dbReference type="GO" id="GO:0016020">
    <property type="term" value="C:membrane"/>
    <property type="evidence" value="ECO:0007669"/>
    <property type="project" value="UniProtKB-SubCell"/>
</dbReference>
<evidence type="ECO:0000256" key="3">
    <source>
        <dbReference type="ARBA" id="ARBA00022989"/>
    </source>
</evidence>
<keyword evidence="4 7" id="KW-0472">Membrane</keyword>
<evidence type="ECO:0000256" key="2">
    <source>
        <dbReference type="ARBA" id="ARBA00022692"/>
    </source>
</evidence>
<evidence type="ECO:0000259" key="8">
    <source>
        <dbReference type="Pfam" id="PF20684"/>
    </source>
</evidence>
<feature type="transmembrane region" description="Helical" evidence="7">
    <location>
        <begin position="28"/>
        <end position="49"/>
    </location>
</feature>
<feature type="domain" description="Rhodopsin" evidence="8">
    <location>
        <begin position="45"/>
        <end position="294"/>
    </location>
</feature>
<evidence type="ECO:0000256" key="6">
    <source>
        <dbReference type="SAM" id="MobiDB-lite"/>
    </source>
</evidence>
<comment type="subcellular location">
    <subcellularLocation>
        <location evidence="1">Membrane</location>
        <topology evidence="1">Multi-pass membrane protein</topology>
    </subcellularLocation>
</comment>
<keyword evidence="3 7" id="KW-1133">Transmembrane helix</keyword>
<feature type="region of interest" description="Disordered" evidence="6">
    <location>
        <begin position="333"/>
        <end position="429"/>
    </location>
</feature>
<evidence type="ECO:0000313" key="9">
    <source>
        <dbReference type="EMBL" id="KAF2635614.1"/>
    </source>
</evidence>
<dbReference type="EMBL" id="MU006805">
    <property type="protein sequence ID" value="KAF2635614.1"/>
    <property type="molecule type" value="Genomic_DNA"/>
</dbReference>
<feature type="transmembrane region" description="Helical" evidence="7">
    <location>
        <begin position="109"/>
        <end position="128"/>
    </location>
</feature>
<gene>
    <name evidence="9" type="ORF">P280DRAFT_411315</name>
</gene>
<evidence type="ECO:0000256" key="7">
    <source>
        <dbReference type="SAM" id="Phobius"/>
    </source>
</evidence>
<feature type="region of interest" description="Disordered" evidence="6">
    <location>
        <begin position="455"/>
        <end position="478"/>
    </location>
</feature>
<sequence length="478" mass="52402">MSTDLDAATIATLPDNSYLPVSNRPETIRGVTLTFLGIALTAVSLRMFVRLRAKIWGWDDLFVILAAITVTGGSIITCIMPHDGLGTHFYLLGTQGRMDYFRHVWATNITYAISAPCIKIAILIQYIRLFGNQHLVARKLAIGLLSFIAVWGVTFSLLAIFSCNPVEKNWNFDVEGTCIGWGSKVPTEFFAMFVGHSASNTFLDILTLLLPVPFFKHVRMTGKGKAGLLTLFSMGGIVVTLAAARVVSLCIKRAGTVPIFDPTFATPTVYIFSVLEINVAIMCASIPIFWPLVAALTSNKILIVNEIEIRSERRSEHIDLVEHGKEDTYMNFGETGDGRCSPSIHGGAAATTPESELRRTPSRLGRSQSRSTAKHGHKHSAASSKDGGLGFMHPRPSHDSSRNHSLLHQTSTNSFGSRNNITAGLDSGTDHTRARYKDVYNQGWAVPDFDKVTPPAPLYQNSPQKAQEPFDHIGMVKK</sequence>
<keyword evidence="10" id="KW-1185">Reference proteome</keyword>
<accession>A0A6A6RNH2</accession>
<dbReference type="Proteomes" id="UP000799753">
    <property type="component" value="Unassembled WGS sequence"/>
</dbReference>
<feature type="compositionally biased region" description="Polar residues" evidence="6">
    <location>
        <begin position="403"/>
        <end position="422"/>
    </location>
</feature>
<dbReference type="PANTHER" id="PTHR33048">
    <property type="entry name" value="PTH11-LIKE INTEGRAL MEMBRANE PROTEIN (AFU_ORTHOLOGUE AFUA_5G11245)"/>
    <property type="match status" value="1"/>
</dbReference>
<evidence type="ECO:0000256" key="5">
    <source>
        <dbReference type="ARBA" id="ARBA00038359"/>
    </source>
</evidence>
<protein>
    <recommendedName>
        <fullName evidence="8">Rhodopsin domain-containing protein</fullName>
    </recommendedName>
</protein>